<evidence type="ECO:0000313" key="3">
    <source>
        <dbReference type="Proteomes" id="UP000095767"/>
    </source>
</evidence>
<dbReference type="InterPro" id="IPR036047">
    <property type="entry name" value="F-box-like_dom_sf"/>
</dbReference>
<evidence type="ECO:0000259" key="1">
    <source>
        <dbReference type="Pfam" id="PF00646"/>
    </source>
</evidence>
<dbReference type="OrthoDB" id="634026at2759"/>
<dbReference type="Pfam" id="PF00646">
    <property type="entry name" value="F-box"/>
    <property type="match status" value="1"/>
</dbReference>
<organism evidence="2 3">
    <name type="scientific">Dichanthelium oligosanthes</name>
    <dbReference type="NCBI Taxonomy" id="888268"/>
    <lineage>
        <taxon>Eukaryota</taxon>
        <taxon>Viridiplantae</taxon>
        <taxon>Streptophyta</taxon>
        <taxon>Embryophyta</taxon>
        <taxon>Tracheophyta</taxon>
        <taxon>Spermatophyta</taxon>
        <taxon>Magnoliopsida</taxon>
        <taxon>Liliopsida</taxon>
        <taxon>Poales</taxon>
        <taxon>Poaceae</taxon>
        <taxon>PACMAD clade</taxon>
        <taxon>Panicoideae</taxon>
        <taxon>Panicodae</taxon>
        <taxon>Paniceae</taxon>
        <taxon>Dichantheliinae</taxon>
        <taxon>Dichanthelium</taxon>
    </lineage>
</organism>
<dbReference type="PANTHER" id="PTHR32133:SF379">
    <property type="entry name" value="F-BOX DOMAIN-CONTAINING PROTEIN"/>
    <property type="match status" value="1"/>
</dbReference>
<reference evidence="2 3" key="1">
    <citation type="submission" date="2016-09" db="EMBL/GenBank/DDBJ databases">
        <title>The draft genome of Dichanthelium oligosanthes: A C3 panicoid grass species.</title>
        <authorList>
            <person name="Studer A.J."/>
            <person name="Schnable J.C."/>
            <person name="Brutnell T.P."/>
        </authorList>
    </citation>
    <scope>NUCLEOTIDE SEQUENCE [LARGE SCALE GENOMIC DNA]</scope>
    <source>
        <strain evidence="3">cv. Kellogg 1175</strain>
        <tissue evidence="2">Leaf</tissue>
    </source>
</reference>
<feature type="domain" description="F-box" evidence="1">
    <location>
        <begin position="4"/>
        <end position="45"/>
    </location>
</feature>
<dbReference type="InterPro" id="IPR001810">
    <property type="entry name" value="F-box_dom"/>
</dbReference>
<comment type="caution">
    <text evidence="2">The sequence shown here is derived from an EMBL/GenBank/DDBJ whole genome shotgun (WGS) entry which is preliminary data.</text>
</comment>
<protein>
    <recommendedName>
        <fullName evidence="1">F-box domain-containing protein</fullName>
    </recommendedName>
</protein>
<proteinExistence type="predicted"/>
<name>A0A1E5WCF6_9POAL</name>
<dbReference type="SUPFAM" id="SSF81383">
    <property type="entry name" value="F-box domain"/>
    <property type="match status" value="1"/>
</dbReference>
<dbReference type="PANTHER" id="PTHR32133">
    <property type="entry name" value="OS07G0120400 PROTEIN"/>
    <property type="match status" value="1"/>
</dbReference>
<sequence>MPALTDDLVDEILLRFPPEEPELLVRAALVCKRWFRLISDPRFRRRFRELHRAAPMLGLFCARFSTSSFVHISSVPLPHAIRGDRRAVVARHGRVLVNTASYTNYSFNYWGDDLVVWDPVTGEQHRLPKLPEHMYSHPYCCNWTAAALCAAAEGGCDHLNCHRGPFLVPFVCTGSREALACAYSSETGPLEQPLQVRDQEKVLQVHERLNEVDHVLLSKGGTDDNVSVGDAGLKRNLKHCASGADLGAGGSLKQLLSETRLWW</sequence>
<evidence type="ECO:0000313" key="2">
    <source>
        <dbReference type="EMBL" id="OEL35072.1"/>
    </source>
</evidence>
<dbReference type="EMBL" id="LWDX02013345">
    <property type="protein sequence ID" value="OEL35072.1"/>
    <property type="molecule type" value="Genomic_DNA"/>
</dbReference>
<dbReference type="AlphaFoldDB" id="A0A1E5WCF6"/>
<gene>
    <name evidence="2" type="ORF">BAE44_0003909</name>
</gene>
<accession>A0A1E5WCF6</accession>
<dbReference type="Proteomes" id="UP000095767">
    <property type="component" value="Unassembled WGS sequence"/>
</dbReference>
<keyword evidence="3" id="KW-1185">Reference proteome</keyword>
<dbReference type="Gene3D" id="1.20.1280.50">
    <property type="match status" value="1"/>
</dbReference>